<feature type="domain" description="Aminoglycoside phosphotransferase" evidence="1">
    <location>
        <begin position="26"/>
        <end position="228"/>
    </location>
</feature>
<dbReference type="EMBL" id="JAGYPN010000002">
    <property type="protein sequence ID" value="MBS4223654.1"/>
    <property type="molecule type" value="Genomic_DNA"/>
</dbReference>
<accession>A0A942UTI2</accession>
<gene>
    <name evidence="2" type="ORF">KHA91_12935</name>
</gene>
<comment type="caution">
    <text evidence="2">The sequence shown here is derived from an EMBL/GenBank/DDBJ whole genome shotgun (WGS) entry which is preliminary data.</text>
</comment>
<evidence type="ECO:0000313" key="2">
    <source>
        <dbReference type="EMBL" id="MBS4223654.1"/>
    </source>
</evidence>
<dbReference type="RefSeq" id="WP_213098647.1">
    <property type="nucleotide sequence ID" value="NZ_JAGYPN010000002.1"/>
</dbReference>
<dbReference type="AlphaFoldDB" id="A0A942UTI2"/>
<dbReference type="PANTHER" id="PTHR21310">
    <property type="entry name" value="AMINOGLYCOSIDE PHOSPHOTRANSFERASE-RELATED-RELATED"/>
    <property type="match status" value="1"/>
</dbReference>
<dbReference type="Gene3D" id="1.10.510.10">
    <property type="entry name" value="Transferase(Phosphotransferase) domain 1"/>
    <property type="match status" value="1"/>
</dbReference>
<organism evidence="2 3">
    <name type="scientific">Lederbergia citrea</name>
    <dbReference type="NCBI Taxonomy" id="2833581"/>
    <lineage>
        <taxon>Bacteria</taxon>
        <taxon>Bacillati</taxon>
        <taxon>Bacillota</taxon>
        <taxon>Bacilli</taxon>
        <taxon>Bacillales</taxon>
        <taxon>Bacillaceae</taxon>
        <taxon>Lederbergia</taxon>
    </lineage>
</organism>
<protein>
    <submittedName>
        <fullName evidence="2">Aminoglycoside phosphotransferase family protein</fullName>
    </submittedName>
</protein>
<evidence type="ECO:0000313" key="3">
    <source>
        <dbReference type="Proteomes" id="UP000676456"/>
    </source>
</evidence>
<proteinExistence type="predicted"/>
<name>A0A942UTI2_9BACI</name>
<evidence type="ECO:0000259" key="1">
    <source>
        <dbReference type="Pfam" id="PF01636"/>
    </source>
</evidence>
<sequence length="320" mass="35936">MTEGKMAVEIAESFLNEEVTSLEPILGKGSVNTIYIARTKSTEIVVRMNSDSRSFKDYQKERWCIEQASAKGIPSPTVLTMGQRGEVAYMIQTFIAGEHGEDSDLDRNGLWRKLGEYAKSIHSINTNGFGEVLTDPDNGTFQAPLHDNFDGTWSGFVKYNIESLTEDDKLIQLGVMTKSESNQIKLLFENIQGRKFKFGLNHGDISLKNTIISNDGTVNLIDWGSAEVNIIPQGDLLQLLQCQIESDHPNTIELHAFLEGYGITQSDFNNMQQDLNELLLLRAFDKLRWAIDCHPPSIPDFIDYAKKVKARALNFAPLLE</sequence>
<keyword evidence="3" id="KW-1185">Reference proteome</keyword>
<dbReference type="Pfam" id="PF01636">
    <property type="entry name" value="APH"/>
    <property type="match status" value="1"/>
</dbReference>
<dbReference type="InterPro" id="IPR002575">
    <property type="entry name" value="Aminoglycoside_PTrfase"/>
</dbReference>
<reference evidence="2 3" key="1">
    <citation type="submission" date="2021-05" db="EMBL/GenBank/DDBJ databases">
        <title>Novel Bacillus species.</title>
        <authorList>
            <person name="Liu G."/>
        </authorList>
    </citation>
    <scope>NUCLEOTIDE SEQUENCE [LARGE SCALE GENOMIC DNA]</scope>
    <source>
        <strain evidence="2 3">FJAT-49682</strain>
    </source>
</reference>
<dbReference type="SUPFAM" id="SSF56112">
    <property type="entry name" value="Protein kinase-like (PK-like)"/>
    <property type="match status" value="1"/>
</dbReference>
<dbReference type="Proteomes" id="UP000676456">
    <property type="component" value="Unassembled WGS sequence"/>
</dbReference>
<dbReference type="InterPro" id="IPR051678">
    <property type="entry name" value="AGP_Transferase"/>
</dbReference>
<dbReference type="InterPro" id="IPR011009">
    <property type="entry name" value="Kinase-like_dom_sf"/>
</dbReference>